<dbReference type="CDD" id="cd09076">
    <property type="entry name" value="L1-EN"/>
    <property type="match status" value="1"/>
</dbReference>
<gene>
    <name evidence="2" type="primary">Cfdp2-002</name>
</gene>
<dbReference type="PANTHER" id="PTHR47027:SF25">
    <property type="entry name" value="REVERSE TRANSCRIPTASE DOMAIN-CONTAINING PROTEIN"/>
    <property type="match status" value="1"/>
</dbReference>
<evidence type="ECO:0000313" key="2">
    <source>
        <dbReference type="EMBL" id="CAB3230290.1"/>
    </source>
</evidence>
<evidence type="ECO:0000259" key="1">
    <source>
        <dbReference type="PROSITE" id="PS50878"/>
    </source>
</evidence>
<dbReference type="EMBL" id="LR783886">
    <property type="protein sequence ID" value="CAB3230290.1"/>
    <property type="molecule type" value="mRNA"/>
</dbReference>
<dbReference type="InterPro" id="IPR000477">
    <property type="entry name" value="RT_dom"/>
</dbReference>
<name>A0A6F9D9T5_9ASCI</name>
<feature type="domain" description="Reverse transcriptase" evidence="1">
    <location>
        <begin position="535"/>
        <end position="808"/>
    </location>
</feature>
<dbReference type="InterPro" id="IPR036691">
    <property type="entry name" value="Endo/exonu/phosph_ase_sf"/>
</dbReference>
<dbReference type="InterPro" id="IPR005135">
    <property type="entry name" value="Endo/exonuclease/phosphatase"/>
</dbReference>
<dbReference type="CDD" id="cd01650">
    <property type="entry name" value="RT_nLTR_like"/>
    <property type="match status" value="1"/>
</dbReference>
<dbReference type="SUPFAM" id="SSF56219">
    <property type="entry name" value="DNase I-like"/>
    <property type="match status" value="1"/>
</dbReference>
<reference evidence="2" key="1">
    <citation type="submission" date="2020-04" db="EMBL/GenBank/DDBJ databases">
        <authorList>
            <person name="Neveu A P."/>
        </authorList>
    </citation>
    <scope>NUCLEOTIDE SEQUENCE</scope>
    <source>
        <tissue evidence="2">Whole embryo</tissue>
    </source>
</reference>
<sequence length="994" mass="113832">MTGQGESPRKTLVLTKSNIFPVITITKLATWNVRTLFQCGKLAQVVREFHTYGLNILGVSEMRWIGSGKLTSEGKTVVFSGHNKQHIHGVGFVLDHEANQALVGWKPISDRIITARFHSRHGKTSIVQVYAPTEEAEESEKDLFYDQLQDTLNGIPKHDLQLLMGDFNAQIDGNRAGWSDILGPFGVASKTNNNGHRLLTICSTNELCIGNTFFNHKRIHKQTWKSPNGKTTSEIDYICICRRWRSALQDVRSCRGADVASDHYLVKGSLKLKLKKIIKHSGTKPYDLIKLKDQKIVKMFHKDLSTRFQAVQVKDDIEEQWKQFREIVTTAADQTLGRRRGTRRESWIRPQTWALIDQRRKIKHQRESAKSSDEYWKIEKQYEQAHKVVKKSCRDDKKFWTETLCADAQKAMNRNDTRALFGIIRHLTKTGKSSSVPIKDKTGKTLLTEEEQNMRWYEHFKEILNQPEPYELPTFEDEDGPTMEVDMGDITTEEISSALKKLKNNKAAGLDQISAEMLKNGGNALIAQLTKLCNLCWKMQTVPSDWKKGVIVKLPKKGNLGICGNWRGITLLSVPGKVFCCVLLHRLKTSLDEKLREEQAGFRYNRSCCDQIFVLRNIVEQCLAFQKPLFVNFIDFRKAFDSVHRNTVWQVLQKYGVPLRFIDTFKNIYEGSSCCVKVQSGNTEFFRINTSVRQGCVLSPLLFITTIDYVMRKAMNYPKFGISWTNHKRLTDLDFADDIALLAESMTDLQEMTNSFAKNAATAGLSINSDKTKLLRVGGETQSNVHLTINGIEPINNITSFTYLGSVFTTDADVEADINARIGKAASAFRRLKTVWSSSKVSKLVKIKLYQSIVMPTVLYASETWKMTVKLKKHINAFHQRCLRRILNITYKDHITNDEVYQITKPLCAIMSTRRFRLAGHVLRMSDERAPKIAMSWTPQGKRKRGRPKLTWRETFRKDLEMRGLNIKEIEEIAKDRKKWNNLAAQCAQERGKL</sequence>
<dbReference type="SUPFAM" id="SSF56672">
    <property type="entry name" value="DNA/RNA polymerases"/>
    <property type="match status" value="1"/>
</dbReference>
<accession>A0A6F9D9T5</accession>
<organism evidence="2">
    <name type="scientific">Phallusia mammillata</name>
    <dbReference type="NCBI Taxonomy" id="59560"/>
    <lineage>
        <taxon>Eukaryota</taxon>
        <taxon>Metazoa</taxon>
        <taxon>Chordata</taxon>
        <taxon>Tunicata</taxon>
        <taxon>Ascidiacea</taxon>
        <taxon>Phlebobranchia</taxon>
        <taxon>Ascidiidae</taxon>
        <taxon>Phallusia</taxon>
    </lineage>
</organism>
<dbReference type="PANTHER" id="PTHR47027">
    <property type="entry name" value="REVERSE TRANSCRIPTASE DOMAIN-CONTAINING PROTEIN"/>
    <property type="match status" value="1"/>
</dbReference>
<dbReference type="Pfam" id="PF03372">
    <property type="entry name" value="Exo_endo_phos"/>
    <property type="match status" value="1"/>
</dbReference>
<dbReference type="Pfam" id="PF00078">
    <property type="entry name" value="RVT_1"/>
    <property type="match status" value="1"/>
</dbReference>
<dbReference type="Gene3D" id="3.60.10.10">
    <property type="entry name" value="Endonuclease/exonuclease/phosphatase"/>
    <property type="match status" value="1"/>
</dbReference>
<protein>
    <submittedName>
        <fullName evidence="2">Craniofacial development protein 2-like</fullName>
    </submittedName>
</protein>
<dbReference type="InterPro" id="IPR043502">
    <property type="entry name" value="DNA/RNA_pol_sf"/>
</dbReference>
<proteinExistence type="evidence at transcript level"/>
<dbReference type="AlphaFoldDB" id="A0A6F9D9T5"/>
<dbReference type="PROSITE" id="PS50878">
    <property type="entry name" value="RT_POL"/>
    <property type="match status" value="1"/>
</dbReference>
<dbReference type="GO" id="GO:0003824">
    <property type="term" value="F:catalytic activity"/>
    <property type="evidence" value="ECO:0007669"/>
    <property type="project" value="InterPro"/>
</dbReference>